<dbReference type="AlphaFoldDB" id="A0A6G0XK41"/>
<sequence length="539" mass="60873">MEMADINEDIAKDKQSTALQAFVESNRTGHDDEIRETTSLSKFANALSTEKEASTPLTVAGVDDGITEEIAKPSASQQVTPNSEQITLAQLASSSAKTNENAPARQPSLMDVAKTFNRTSESRASLVDVAKNTKSSSLLEVASKRQPSLIEAVKQRQEKDNASLVELAKANNVKQASTVAKVLGTIAVEEKEAVSKQVDLAMHEAVGQVNQAKDEKTEEILRKAVRDVHDAFEYKSSPGAVDRAVEILVDKSKRSSITRASVSVDRDVHRSRQSHGLRHPGPSMKPRKDQLSSFQLNHLTETQKRLLYATLVEQKARPSKKDNQAHMEYINRMATPLKPKKRVGKEQFAKDDDRRHCKFKPKLGRGSAESGRRSDVDDDDAKDNQDFIRRMEAAEKAKNEAIRRQRAERLYLAQIDKKECPKCGNPQSYAEVQQKRKQCPNCGVSYKSRLAWAEISQEFFERVEESEDQKQRNLEQIALEVTPVFRTRQKRVYNPRTNTFVTVKSKPLSWEEVEFDFMSRVRLDEKNRITVRTKFELCA</sequence>
<gene>
    <name evidence="2" type="ORF">Ae201684_003918</name>
</gene>
<evidence type="ECO:0000313" key="3">
    <source>
        <dbReference type="Proteomes" id="UP000481153"/>
    </source>
</evidence>
<feature type="region of interest" description="Disordered" evidence="1">
    <location>
        <begin position="258"/>
        <end position="289"/>
    </location>
</feature>
<organism evidence="2 3">
    <name type="scientific">Aphanomyces euteiches</name>
    <dbReference type="NCBI Taxonomy" id="100861"/>
    <lineage>
        <taxon>Eukaryota</taxon>
        <taxon>Sar</taxon>
        <taxon>Stramenopiles</taxon>
        <taxon>Oomycota</taxon>
        <taxon>Saprolegniomycetes</taxon>
        <taxon>Saprolegniales</taxon>
        <taxon>Verrucalvaceae</taxon>
        <taxon>Aphanomyces</taxon>
    </lineage>
</organism>
<keyword evidence="3" id="KW-1185">Reference proteome</keyword>
<name>A0A6G0XK41_9STRA</name>
<evidence type="ECO:0000313" key="2">
    <source>
        <dbReference type="EMBL" id="KAF0740684.1"/>
    </source>
</evidence>
<accession>A0A6G0XK41</accession>
<feature type="compositionally biased region" description="Basic and acidic residues" evidence="1">
    <location>
        <begin position="344"/>
        <end position="355"/>
    </location>
</feature>
<dbReference type="EMBL" id="VJMJ01000047">
    <property type="protein sequence ID" value="KAF0740684.1"/>
    <property type="molecule type" value="Genomic_DNA"/>
</dbReference>
<reference evidence="2 3" key="1">
    <citation type="submission" date="2019-07" db="EMBL/GenBank/DDBJ databases">
        <title>Genomics analysis of Aphanomyces spp. identifies a new class of oomycete effector associated with host adaptation.</title>
        <authorList>
            <person name="Gaulin E."/>
        </authorList>
    </citation>
    <scope>NUCLEOTIDE SEQUENCE [LARGE SCALE GENOMIC DNA]</scope>
    <source>
        <strain evidence="2 3">ATCC 201684</strain>
    </source>
</reference>
<protein>
    <submittedName>
        <fullName evidence="2">Uncharacterized protein</fullName>
    </submittedName>
</protein>
<feature type="region of interest" description="Disordered" evidence="1">
    <location>
        <begin position="331"/>
        <end position="383"/>
    </location>
</feature>
<comment type="caution">
    <text evidence="2">The sequence shown here is derived from an EMBL/GenBank/DDBJ whole genome shotgun (WGS) entry which is preliminary data.</text>
</comment>
<evidence type="ECO:0000256" key="1">
    <source>
        <dbReference type="SAM" id="MobiDB-lite"/>
    </source>
</evidence>
<proteinExistence type="predicted"/>
<dbReference type="Proteomes" id="UP000481153">
    <property type="component" value="Unassembled WGS sequence"/>
</dbReference>
<dbReference type="VEuPathDB" id="FungiDB:AeMF1_004660"/>